<gene>
    <name evidence="3" type="ORF">L9F63_020712</name>
</gene>
<accession>A0AAD7ZRQ8</accession>
<feature type="compositionally biased region" description="Low complexity" evidence="1">
    <location>
        <begin position="93"/>
        <end position="102"/>
    </location>
</feature>
<comment type="caution">
    <text evidence="3">The sequence shown here is derived from an EMBL/GenBank/DDBJ whole genome shotgun (WGS) entry which is preliminary data.</text>
</comment>
<sequence>TEKPQNQVVLCANFKNIVENLASQSSPVKDPEKLLQDMDVNRLRAVIYRDVEETKQAQFLSLAIVYFISVLMVSKYRDILEPPLTPRPPSPTAPTATAALRSNGASHHGGSTGSPPEGGARPLFPQWSHHVYPQFLPGSHPNAQHQPFLRHRNPLFKNHNNNNNHINNNINNNNHVPTRYHRNSTLGHQGFAFSIGICKDLLNIQISSLLISARRSVCRRGDHWMELRTQSRSLCQQLSQEDGEYEVIVVDENNSSVLADHDTHSSGPPSLKSGDSLEEVNSINLNSTPENNIDIETGNEILLDDNKPASNDESWTDVNLNEDGDPITTKEDHRNMHNMSHSRGGLLDAEGNMEGGLGNVERGEKPIGEISVVRVPDGLCPAPTQARPDELPLKPLVEHLAVPTPSREASLTQKLEMALGSVCPLLREIMVDFAPFLSKTLIGSHGQELLMEGKGLTTFKNSNSVVELVMLLCSQEWQNSLQKHAGLAFIELINEGRLLSHAMKDHIVRVANEAEFILNRMRADDVLKHADFERSCSPIFLYGGSNRREEERMCDHLITAARRRDNVIASRLLEKVRNIMSNKHGAWGYMDPHGAKLNEFWKLDAWEDDARRRKRFVHNPLGSSHPEATLKAALEHGAPEDAILQAREEFHAHLAASRGQQQQMQSSDLMDDSELLADDRDLDVDLTGPVNISTKARLIAPGVVAPGTVSITSTELYFEVDEDDTEYRRIDTEIFMS</sequence>
<keyword evidence="4" id="KW-1185">Reference proteome</keyword>
<dbReference type="GO" id="GO:0008104">
    <property type="term" value="P:intracellular protein localization"/>
    <property type="evidence" value="ECO:0007669"/>
    <property type="project" value="TreeGrafter"/>
</dbReference>
<evidence type="ECO:0000256" key="1">
    <source>
        <dbReference type="SAM" id="MobiDB-lite"/>
    </source>
</evidence>
<evidence type="ECO:0000313" key="3">
    <source>
        <dbReference type="EMBL" id="KAJ9584942.1"/>
    </source>
</evidence>
<dbReference type="PANTHER" id="PTHR13743:SF162">
    <property type="entry name" value="NEUROBEACHIN"/>
    <property type="match status" value="1"/>
</dbReference>
<name>A0AAD7ZRQ8_DIPPU</name>
<dbReference type="GO" id="GO:0019901">
    <property type="term" value="F:protein kinase binding"/>
    <property type="evidence" value="ECO:0007669"/>
    <property type="project" value="TreeGrafter"/>
</dbReference>
<dbReference type="PANTHER" id="PTHR13743">
    <property type="entry name" value="BEIGE/BEACH-RELATED"/>
    <property type="match status" value="1"/>
</dbReference>
<dbReference type="GO" id="GO:0005829">
    <property type="term" value="C:cytosol"/>
    <property type="evidence" value="ECO:0007669"/>
    <property type="project" value="TreeGrafter"/>
</dbReference>
<dbReference type="Pfam" id="PF06469">
    <property type="entry name" value="DUF1088"/>
    <property type="match status" value="1"/>
</dbReference>
<feature type="region of interest" description="Disordered" evidence="1">
    <location>
        <begin position="303"/>
        <end position="337"/>
    </location>
</feature>
<reference evidence="3" key="2">
    <citation type="submission" date="2023-05" db="EMBL/GenBank/DDBJ databases">
        <authorList>
            <person name="Fouks B."/>
        </authorList>
    </citation>
    <scope>NUCLEOTIDE SEQUENCE</scope>
    <source>
        <strain evidence="3">Stay&amp;Tobe</strain>
        <tissue evidence="3">Testes</tissue>
    </source>
</reference>
<organism evidence="3 4">
    <name type="scientific">Diploptera punctata</name>
    <name type="common">Pacific beetle cockroach</name>
    <dbReference type="NCBI Taxonomy" id="6984"/>
    <lineage>
        <taxon>Eukaryota</taxon>
        <taxon>Metazoa</taxon>
        <taxon>Ecdysozoa</taxon>
        <taxon>Arthropoda</taxon>
        <taxon>Hexapoda</taxon>
        <taxon>Insecta</taxon>
        <taxon>Pterygota</taxon>
        <taxon>Neoptera</taxon>
        <taxon>Polyneoptera</taxon>
        <taxon>Dictyoptera</taxon>
        <taxon>Blattodea</taxon>
        <taxon>Blaberoidea</taxon>
        <taxon>Blaberidae</taxon>
        <taxon>Diplopterinae</taxon>
        <taxon>Diploptera</taxon>
    </lineage>
</organism>
<dbReference type="InterPro" id="IPR023362">
    <property type="entry name" value="PH-BEACH_dom"/>
</dbReference>
<protein>
    <recommendedName>
        <fullName evidence="2">BEACH-type PH domain-containing protein</fullName>
    </recommendedName>
</protein>
<feature type="non-terminal residue" evidence="3">
    <location>
        <position position="1"/>
    </location>
</feature>
<dbReference type="GO" id="GO:0016020">
    <property type="term" value="C:membrane"/>
    <property type="evidence" value="ECO:0007669"/>
    <property type="project" value="TreeGrafter"/>
</dbReference>
<dbReference type="Proteomes" id="UP001233999">
    <property type="component" value="Unassembled WGS sequence"/>
</dbReference>
<dbReference type="Gene3D" id="2.30.29.30">
    <property type="entry name" value="Pleckstrin-homology domain (PH domain)/Phosphotyrosine-binding domain (PTB)"/>
    <property type="match status" value="1"/>
</dbReference>
<dbReference type="EMBL" id="JASPKZ010007336">
    <property type="protein sequence ID" value="KAJ9584942.1"/>
    <property type="molecule type" value="Genomic_DNA"/>
</dbReference>
<reference evidence="3" key="1">
    <citation type="journal article" date="2023" name="IScience">
        <title>Live-bearing cockroach genome reveals convergent evolutionary mechanisms linked to viviparity in insects and beyond.</title>
        <authorList>
            <person name="Fouks B."/>
            <person name="Harrison M.C."/>
            <person name="Mikhailova A.A."/>
            <person name="Marchal E."/>
            <person name="English S."/>
            <person name="Carruthers M."/>
            <person name="Jennings E.C."/>
            <person name="Chiamaka E.L."/>
            <person name="Frigard R.A."/>
            <person name="Pippel M."/>
            <person name="Attardo G.M."/>
            <person name="Benoit J.B."/>
            <person name="Bornberg-Bauer E."/>
            <person name="Tobe S.S."/>
        </authorList>
    </citation>
    <scope>NUCLEOTIDE SEQUENCE</scope>
    <source>
        <strain evidence="3">Stay&amp;Tobe</strain>
    </source>
</reference>
<dbReference type="InterPro" id="IPR010508">
    <property type="entry name" value="NBEA-like_DUF1088"/>
</dbReference>
<proteinExistence type="predicted"/>
<feature type="domain" description="BEACH-type PH" evidence="2">
    <location>
        <begin position="685"/>
        <end position="737"/>
    </location>
</feature>
<feature type="region of interest" description="Disordered" evidence="1">
    <location>
        <begin position="84"/>
        <end position="123"/>
    </location>
</feature>
<dbReference type="InterPro" id="IPR050865">
    <property type="entry name" value="BEACH_Domain"/>
</dbReference>
<feature type="compositionally biased region" description="Polar residues" evidence="1">
    <location>
        <begin position="308"/>
        <end position="319"/>
    </location>
</feature>
<evidence type="ECO:0000313" key="4">
    <source>
        <dbReference type="Proteomes" id="UP001233999"/>
    </source>
</evidence>
<evidence type="ECO:0000259" key="2">
    <source>
        <dbReference type="PROSITE" id="PS51783"/>
    </source>
</evidence>
<dbReference type="PROSITE" id="PS51783">
    <property type="entry name" value="PH_BEACH"/>
    <property type="match status" value="1"/>
</dbReference>
<feature type="non-terminal residue" evidence="3">
    <location>
        <position position="737"/>
    </location>
</feature>
<dbReference type="AlphaFoldDB" id="A0AAD7ZRQ8"/>
<dbReference type="InterPro" id="IPR011993">
    <property type="entry name" value="PH-like_dom_sf"/>
</dbReference>